<evidence type="ECO:0000313" key="5">
    <source>
        <dbReference type="Proteomes" id="UP001066276"/>
    </source>
</evidence>
<dbReference type="CDD" id="cd21683">
    <property type="entry name" value="SMP_C2CD2L"/>
    <property type="match status" value="1"/>
</dbReference>
<reference evidence="4" key="1">
    <citation type="journal article" date="2022" name="bioRxiv">
        <title>Sequencing and chromosome-scale assembly of the giantPleurodeles waltlgenome.</title>
        <authorList>
            <person name="Brown T."/>
            <person name="Elewa A."/>
            <person name="Iarovenko S."/>
            <person name="Subramanian E."/>
            <person name="Araus A.J."/>
            <person name="Petzold A."/>
            <person name="Susuki M."/>
            <person name="Suzuki K.-i.T."/>
            <person name="Hayashi T."/>
            <person name="Toyoda A."/>
            <person name="Oliveira C."/>
            <person name="Osipova E."/>
            <person name="Leigh N.D."/>
            <person name="Simon A."/>
            <person name="Yun M.H."/>
        </authorList>
    </citation>
    <scope>NUCLEOTIDE SEQUENCE</scope>
    <source>
        <strain evidence="4">20211129_DDA</strain>
        <tissue evidence="4">Liver</tissue>
    </source>
</reference>
<dbReference type="InterPro" id="IPR040885">
    <property type="entry name" value="SMP_C2CD2L"/>
</dbReference>
<keyword evidence="2" id="KW-0472">Membrane</keyword>
<dbReference type="InterPro" id="IPR000008">
    <property type="entry name" value="C2_dom"/>
</dbReference>
<dbReference type="Pfam" id="PF18696">
    <property type="entry name" value="SMP_C2CD2L"/>
    <property type="match status" value="1"/>
</dbReference>
<dbReference type="InterPro" id="IPR035892">
    <property type="entry name" value="C2_domain_sf"/>
</dbReference>
<dbReference type="InterPro" id="IPR039934">
    <property type="entry name" value="C2CD2/C2CD2L"/>
</dbReference>
<evidence type="ECO:0000256" key="1">
    <source>
        <dbReference type="SAM" id="MobiDB-lite"/>
    </source>
</evidence>
<dbReference type="EMBL" id="JANPWB010000005">
    <property type="protein sequence ID" value="KAJ1189889.1"/>
    <property type="molecule type" value="Genomic_DNA"/>
</dbReference>
<keyword evidence="2" id="KW-1133">Transmembrane helix</keyword>
<feature type="domain" description="C2" evidence="3">
    <location>
        <begin position="263"/>
        <end position="390"/>
    </location>
</feature>
<name>A0AAV7ULK7_PLEWA</name>
<feature type="region of interest" description="Disordered" evidence="1">
    <location>
        <begin position="452"/>
        <end position="503"/>
    </location>
</feature>
<feature type="compositionally biased region" description="Polar residues" evidence="1">
    <location>
        <begin position="572"/>
        <end position="591"/>
    </location>
</feature>
<dbReference type="PROSITE" id="PS50004">
    <property type="entry name" value="C2"/>
    <property type="match status" value="1"/>
</dbReference>
<dbReference type="GO" id="GO:0008526">
    <property type="term" value="F:phosphatidylinositol transfer activity"/>
    <property type="evidence" value="ECO:0007669"/>
    <property type="project" value="TreeGrafter"/>
</dbReference>
<dbReference type="AlphaFoldDB" id="A0AAV7ULK7"/>
<dbReference type="GO" id="GO:0098592">
    <property type="term" value="C:cytoplasmic side of apical plasma membrane"/>
    <property type="evidence" value="ECO:0007669"/>
    <property type="project" value="TreeGrafter"/>
</dbReference>
<proteinExistence type="predicted"/>
<feature type="transmembrane region" description="Helical" evidence="2">
    <location>
        <begin position="20"/>
        <end position="39"/>
    </location>
</feature>
<sequence>MQALWELLRVPAGLELDLGWLSLLLLFAASLLTLLVWLAQYSQGLWSRRNQNTPDPSGIWKSLLQLGVSAGEGSRVPEAGVRGLLSSLFAFKSFRENWQRAWVKALNEQASKDRSSVQITFEESLQLPATARISSVTCTDQSDCSMVLRCEIIAEAVTFLVSVTQQSPAAVSMDTYQVTLTLLQTQLEICLEEALNEGLLVTWNFYDRPDLTLSIVPRLQIREQNNDGKADLSTIQDLIRDILIGTQPAMMVNLKACGSSMTSSAQIQQGSQSTSLTPGATRLLLRQLRVQNLTLAEKRGSGELCCVAELDSPMQQKRTRPTRVCSHGSRNQVEWSEEIFFELSVRSKELRLKILENSVSGHSVELAQTTVLLSSPFRQLCGKQVFPLTSNLRLSPGPAPTVALEFICQGTPQSWSSYSVAPLRTSITPTKKVEMDRTIMPDGTIVTTVTTIQSRPKTDNKLDSPSRSPSKVEVTENKPIVLSESSTPGASPSSSRDSHMSSGLDPVAETAIRQLTETTNRPPKKTPTKRSTLIISGVSKVPIDQDEMALSLGYAASMDATMQDESFMVDVQNSTDTPPSLETTISGQRTSQEVDDTTRSDISDRPSVEDIESETGSTGALETRSLKDHKVGFLRSGTKLLFRRRKRQKEAGLSQSHDDIPNAITSSDTRKKSGSFSRRLIKRFSFKSKPKASANGSMAGSED</sequence>
<dbReference type="Proteomes" id="UP001066276">
    <property type="component" value="Chromosome 3_1"/>
</dbReference>
<evidence type="ECO:0000259" key="3">
    <source>
        <dbReference type="PROSITE" id="PS50004"/>
    </source>
</evidence>
<feature type="compositionally biased region" description="Basic and acidic residues" evidence="1">
    <location>
        <begin position="596"/>
        <end position="608"/>
    </location>
</feature>
<dbReference type="PANTHER" id="PTHR21119">
    <property type="entry name" value="C2 DOMAIN-CONTAINING PROTEIN"/>
    <property type="match status" value="1"/>
</dbReference>
<evidence type="ECO:0000313" key="4">
    <source>
        <dbReference type="EMBL" id="KAJ1189889.1"/>
    </source>
</evidence>
<feature type="region of interest" description="Disordered" evidence="1">
    <location>
        <begin position="572"/>
        <end position="624"/>
    </location>
</feature>
<comment type="caution">
    <text evidence="4">The sequence shown here is derived from an EMBL/GenBank/DDBJ whole genome shotgun (WGS) entry which is preliminary data.</text>
</comment>
<evidence type="ECO:0000256" key="2">
    <source>
        <dbReference type="SAM" id="Phobius"/>
    </source>
</evidence>
<keyword evidence="5" id="KW-1185">Reference proteome</keyword>
<dbReference type="PANTHER" id="PTHR21119:SF8">
    <property type="entry name" value="PHOSPHOLIPID TRANSFER PROTEIN C2CD2L"/>
    <property type="match status" value="1"/>
</dbReference>
<keyword evidence="2" id="KW-0812">Transmembrane</keyword>
<gene>
    <name evidence="4" type="ORF">NDU88_006631</name>
</gene>
<dbReference type="GO" id="GO:0035091">
    <property type="term" value="F:phosphatidylinositol binding"/>
    <property type="evidence" value="ECO:0007669"/>
    <property type="project" value="TreeGrafter"/>
</dbReference>
<dbReference type="GO" id="GO:0035774">
    <property type="term" value="P:positive regulation of insulin secretion involved in cellular response to glucose stimulus"/>
    <property type="evidence" value="ECO:0007669"/>
    <property type="project" value="TreeGrafter"/>
</dbReference>
<protein>
    <recommendedName>
        <fullName evidence="3">C2 domain-containing protein</fullName>
    </recommendedName>
</protein>
<feature type="region of interest" description="Disordered" evidence="1">
    <location>
        <begin position="644"/>
        <end position="676"/>
    </location>
</feature>
<dbReference type="SUPFAM" id="SSF49562">
    <property type="entry name" value="C2 domain (Calcium/lipid-binding domain, CaLB)"/>
    <property type="match status" value="1"/>
</dbReference>
<organism evidence="4 5">
    <name type="scientific">Pleurodeles waltl</name>
    <name type="common">Iberian ribbed newt</name>
    <dbReference type="NCBI Taxonomy" id="8319"/>
    <lineage>
        <taxon>Eukaryota</taxon>
        <taxon>Metazoa</taxon>
        <taxon>Chordata</taxon>
        <taxon>Craniata</taxon>
        <taxon>Vertebrata</taxon>
        <taxon>Euteleostomi</taxon>
        <taxon>Amphibia</taxon>
        <taxon>Batrachia</taxon>
        <taxon>Caudata</taxon>
        <taxon>Salamandroidea</taxon>
        <taxon>Salamandridae</taxon>
        <taxon>Pleurodelinae</taxon>
        <taxon>Pleurodeles</taxon>
    </lineage>
</organism>
<accession>A0AAV7ULK7</accession>
<feature type="compositionally biased region" description="Low complexity" evidence="1">
    <location>
        <begin position="483"/>
        <end position="495"/>
    </location>
</feature>